<accession>A0ABN7AZ11</accession>
<feature type="transmembrane region" description="Helical" evidence="1">
    <location>
        <begin position="7"/>
        <end position="29"/>
    </location>
</feature>
<feature type="transmembrane region" description="Helical" evidence="1">
    <location>
        <begin position="35"/>
        <end position="55"/>
    </location>
</feature>
<evidence type="ECO:0000313" key="2">
    <source>
        <dbReference type="EMBL" id="BES97406.1"/>
    </source>
</evidence>
<organism evidence="2 3">
    <name type="scientific">Nesidiocoris tenuis</name>
    <dbReference type="NCBI Taxonomy" id="355587"/>
    <lineage>
        <taxon>Eukaryota</taxon>
        <taxon>Metazoa</taxon>
        <taxon>Ecdysozoa</taxon>
        <taxon>Arthropoda</taxon>
        <taxon>Hexapoda</taxon>
        <taxon>Insecta</taxon>
        <taxon>Pterygota</taxon>
        <taxon>Neoptera</taxon>
        <taxon>Paraneoptera</taxon>
        <taxon>Hemiptera</taxon>
        <taxon>Heteroptera</taxon>
        <taxon>Panheteroptera</taxon>
        <taxon>Cimicomorpha</taxon>
        <taxon>Miridae</taxon>
        <taxon>Dicyphina</taxon>
        <taxon>Nesidiocoris</taxon>
    </lineage>
</organism>
<protein>
    <submittedName>
        <fullName evidence="2">Uncharacterized protein</fullName>
    </submittedName>
</protein>
<evidence type="ECO:0000256" key="1">
    <source>
        <dbReference type="SAM" id="Phobius"/>
    </source>
</evidence>
<keyword evidence="1" id="KW-0472">Membrane</keyword>
<dbReference type="Proteomes" id="UP001307889">
    <property type="component" value="Chromosome 8"/>
</dbReference>
<keyword evidence="3" id="KW-1185">Reference proteome</keyword>
<dbReference type="EMBL" id="AP028916">
    <property type="protein sequence ID" value="BES97406.1"/>
    <property type="molecule type" value="Genomic_DNA"/>
</dbReference>
<sequence length="149" mass="16849">MSRTSSLISLVVNGVGTMLCLSAAITFSVFGNYPAVFWCMLACTLAACNTFVRGVHFANKLELWYSLKAIASIRDFGMCVFIIVTGFFLYVLFEIFYFHESIHAPINQSKIIVAVWCFISAKYAFTLFWVGKEYLGFLSETRLILQDDD</sequence>
<keyword evidence="1" id="KW-0812">Transmembrane</keyword>
<proteinExistence type="predicted"/>
<evidence type="ECO:0000313" key="3">
    <source>
        <dbReference type="Proteomes" id="UP001307889"/>
    </source>
</evidence>
<feature type="transmembrane region" description="Helical" evidence="1">
    <location>
        <begin position="111"/>
        <end position="130"/>
    </location>
</feature>
<reference evidence="2 3" key="1">
    <citation type="submission" date="2023-09" db="EMBL/GenBank/DDBJ databases">
        <title>Nesidiocoris tenuis whole genome shotgun sequence.</title>
        <authorList>
            <person name="Shibata T."/>
            <person name="Shimoda M."/>
            <person name="Kobayashi T."/>
            <person name="Uehara T."/>
        </authorList>
    </citation>
    <scope>NUCLEOTIDE SEQUENCE [LARGE SCALE GENOMIC DNA]</scope>
    <source>
        <strain evidence="2 3">Japan</strain>
    </source>
</reference>
<keyword evidence="1" id="KW-1133">Transmembrane helix</keyword>
<feature type="transmembrane region" description="Helical" evidence="1">
    <location>
        <begin position="76"/>
        <end position="99"/>
    </location>
</feature>
<gene>
    <name evidence="2" type="ORF">NTJ_10220</name>
</gene>
<name>A0ABN7AZ11_9HEMI</name>